<dbReference type="AlphaFoldDB" id="A0A0E9S3I8"/>
<dbReference type="EMBL" id="GBXM01072741">
    <property type="protein sequence ID" value="JAH35836.1"/>
    <property type="molecule type" value="Transcribed_RNA"/>
</dbReference>
<reference evidence="1" key="1">
    <citation type="submission" date="2014-11" db="EMBL/GenBank/DDBJ databases">
        <authorList>
            <person name="Amaro Gonzalez C."/>
        </authorList>
    </citation>
    <scope>NUCLEOTIDE SEQUENCE</scope>
</reference>
<name>A0A0E9S3I8_ANGAN</name>
<reference evidence="1" key="2">
    <citation type="journal article" date="2015" name="Fish Shellfish Immunol.">
        <title>Early steps in the European eel (Anguilla anguilla)-Vibrio vulnificus interaction in the gills: Role of the RtxA13 toxin.</title>
        <authorList>
            <person name="Callol A."/>
            <person name="Pajuelo D."/>
            <person name="Ebbesson L."/>
            <person name="Teles M."/>
            <person name="MacKenzie S."/>
            <person name="Amaro C."/>
        </authorList>
    </citation>
    <scope>NUCLEOTIDE SEQUENCE</scope>
</reference>
<organism evidence="1">
    <name type="scientific">Anguilla anguilla</name>
    <name type="common">European freshwater eel</name>
    <name type="synonym">Muraena anguilla</name>
    <dbReference type="NCBI Taxonomy" id="7936"/>
    <lineage>
        <taxon>Eukaryota</taxon>
        <taxon>Metazoa</taxon>
        <taxon>Chordata</taxon>
        <taxon>Craniata</taxon>
        <taxon>Vertebrata</taxon>
        <taxon>Euteleostomi</taxon>
        <taxon>Actinopterygii</taxon>
        <taxon>Neopterygii</taxon>
        <taxon>Teleostei</taxon>
        <taxon>Anguilliformes</taxon>
        <taxon>Anguillidae</taxon>
        <taxon>Anguilla</taxon>
    </lineage>
</organism>
<sequence length="22" mass="2383">MARAKCGGQKILPKIQVPPPSY</sequence>
<protein>
    <submittedName>
        <fullName evidence="1">Uncharacterized protein</fullName>
    </submittedName>
</protein>
<evidence type="ECO:0000313" key="1">
    <source>
        <dbReference type="EMBL" id="JAH35836.1"/>
    </source>
</evidence>
<proteinExistence type="predicted"/>
<accession>A0A0E9S3I8</accession>